<dbReference type="Proteomes" id="UP000233524">
    <property type="component" value="Unassembled WGS sequence"/>
</dbReference>
<keyword evidence="4" id="KW-0175">Coiled coil</keyword>
<dbReference type="PANTHER" id="PTHR24123:SF33">
    <property type="entry name" value="PROTEIN HOS4"/>
    <property type="match status" value="1"/>
</dbReference>
<dbReference type="InterPro" id="IPR002110">
    <property type="entry name" value="Ankyrin_rpt"/>
</dbReference>
<name>A0A2N3N4J0_9PEZI</name>
<evidence type="ECO:0000256" key="3">
    <source>
        <dbReference type="PROSITE-ProRule" id="PRU00023"/>
    </source>
</evidence>
<dbReference type="SUPFAM" id="SSF48403">
    <property type="entry name" value="Ankyrin repeat"/>
    <property type="match status" value="4"/>
</dbReference>
<organism evidence="6 7">
    <name type="scientific">Lomentospora prolificans</name>
    <dbReference type="NCBI Taxonomy" id="41688"/>
    <lineage>
        <taxon>Eukaryota</taxon>
        <taxon>Fungi</taxon>
        <taxon>Dikarya</taxon>
        <taxon>Ascomycota</taxon>
        <taxon>Pezizomycotina</taxon>
        <taxon>Sordariomycetes</taxon>
        <taxon>Hypocreomycetidae</taxon>
        <taxon>Microascales</taxon>
        <taxon>Microascaceae</taxon>
        <taxon>Lomentospora</taxon>
    </lineage>
</organism>
<evidence type="ECO:0000256" key="2">
    <source>
        <dbReference type="ARBA" id="ARBA00023043"/>
    </source>
</evidence>
<evidence type="ECO:0000256" key="1">
    <source>
        <dbReference type="ARBA" id="ARBA00022737"/>
    </source>
</evidence>
<dbReference type="OrthoDB" id="194358at2759"/>
<reference evidence="6 7" key="1">
    <citation type="journal article" date="2017" name="G3 (Bethesda)">
        <title>First Draft Genome Sequence of the Pathogenic Fungus Lomentospora prolificans (Formerly Scedosporium prolificans).</title>
        <authorList>
            <person name="Luo R."/>
            <person name="Zimin A."/>
            <person name="Workman R."/>
            <person name="Fan Y."/>
            <person name="Pertea G."/>
            <person name="Grossman N."/>
            <person name="Wear M.P."/>
            <person name="Jia B."/>
            <person name="Miller H."/>
            <person name="Casadevall A."/>
            <person name="Timp W."/>
            <person name="Zhang S.X."/>
            <person name="Salzberg S.L."/>
        </authorList>
    </citation>
    <scope>NUCLEOTIDE SEQUENCE [LARGE SCALE GENOMIC DNA]</scope>
    <source>
        <strain evidence="6 7">JHH-5317</strain>
    </source>
</reference>
<protein>
    <submittedName>
        <fullName evidence="6">Uncharacterized protein</fullName>
    </submittedName>
</protein>
<dbReference type="Gene3D" id="1.25.40.20">
    <property type="entry name" value="Ankyrin repeat-containing domain"/>
    <property type="match status" value="7"/>
</dbReference>
<feature type="region of interest" description="Disordered" evidence="5">
    <location>
        <begin position="88"/>
        <end position="121"/>
    </location>
</feature>
<dbReference type="EMBL" id="NLAX01000701">
    <property type="protein sequence ID" value="PKS07338.1"/>
    <property type="molecule type" value="Genomic_DNA"/>
</dbReference>
<keyword evidence="1" id="KW-0677">Repeat</keyword>
<accession>A0A2N3N4J0</accession>
<comment type="caution">
    <text evidence="6">The sequence shown here is derived from an EMBL/GenBank/DDBJ whole genome shotgun (WGS) entry which is preliminary data.</text>
</comment>
<keyword evidence="2 3" id="KW-0040">ANK repeat</keyword>
<dbReference type="PROSITE" id="PS50297">
    <property type="entry name" value="ANK_REP_REGION"/>
    <property type="match status" value="1"/>
</dbReference>
<feature type="region of interest" description="Disordered" evidence="5">
    <location>
        <begin position="1568"/>
        <end position="1596"/>
    </location>
</feature>
<sequence length="1870" mass="200637">MAPLPPAPPLPSSPPPPTPRMASSSSFSSTPSPSDRQRRIIQLADNWALLNLQPSSAPPPLTRPGQPLSFRTPSDDAVAEQLLLRHRQQTAASAPPGQPTLSSSFSTPLLKRPFSSKKPQSAKSARLAFDTLLEYVRTGSASPGVVEALVAHLGLAGAGLDVAPRQKSKSLLQSRRKSHENGFEERGQVLKEAVRSGSIDVVSVLVPYADPASLDASVALAIQLRKFEVIEILLRYGARVCDSTVVQDEFRKLCIEGGHQDIVGLILRSDGKPAQLCLSQALVDAATAGCLDTVMLLSHSLADANFNNAEALRIAIGQGRRDIALSIVMSNNPPQRPGLDEAVTILFTQLNMSPNDKLAIAELLLCAGAAGEAVDIGLIHAAASESLELVGLLVKYGASLTFQNGLVVRNAVTKAQHTLVEVLFSGASSFSSLDASECVELLPPKTSPESRNVILTHLLRRGANGIPLHNALVDAVEAGDVESARLLLTPQFPRTRITDAGLSPANPAAAIYDRHDVASVDHKGGLAFSIAVTRGDIPMTKLLLSAQPSLETLGQIFPAACVLSSDDARYAIVEAFLLAGLSGKPLDVALQGAISKEPNERDDRLISILLAHNASVNFSDGAGLSVAIQQGDMSLIRTLVGAASPSTAANAVASAMKIEDVDARREAMGLLLDAGAANAGQENISSAVLVTLSSKPVDVRMLRLLLEQAKADVSFENGEAINLAINDPDPTILKLLLKLSKPSTELVREHLTGLMKLPSTHTKTTKLQAFLPSLTQADLDEALILEVTSASQTDADDLSLSTLTTLLAAKADVNASKARALCLAISSANKDIVDPLLKAKPSTQSLQLAFPHAIHSQDPQHRFAFAKRLIKAGAPKLEATRALVYCIDAHTTDMPLLTLLAEHGDISDGIALKRAIRKESPPIVALLLKKAKSPMRDTDKSFQQAMEIKDRSARLDIAKLLLKSNVPEAAISAGLLTAVNDVDYALGKLLTSVGASLADCDSHGIVKASRSGSPEMLAMLLGGLPEPKKELLEEAFQAATEVGDLKIRTPILEMLLEKGVSGDVVNEQLISAARYGENGHEMLRMLLAAGATPNYNDGEAVCVAVRSATLPNLELLLGRELANPNQEKPSVGTLSEALKASWTLSRETRLTTIKWLFEAGLQVTAELHLTLTEVVNEEEQDLELIDFLLDHGASPLHNKSKAIINAAVRTCTAILSRLLANHDPSGDLDHIVTSSFKKEDAARWFTDEGLFVLKMLLNKAPGKRTSGATLTTIMELAPSHHPDLANSFAMTLLDHGVDVNYEQGKPLHLAASAAQLQWLQALLAGARNSTPTPAALSVALSHVFDADLDEDDAASLLSAIVDYDRDGARVDVMYPHPIRKPILALALDRHPRSVRILELLLDAGYYHDQMILCRLHPDIEEEPVTLLTWALLQPQKRISTAAIEVLVTRGAKVNFETKITRTSPIMLAIRSRRPDVVDILLRGGAEVDGVADATGASPLAMAVALGGDVSIQIMTSVLAAGASRNDGSLHNAARELNLPAVETLVKYGHDVDFPSPLHGGRTALAETCRHASTSSTPDPSISSSSSPSSSAALDPQRERALEKMLTYLIDTGSDLSIKSDGKSALHLALESANPVATTRALLKAGMWKHIAKPFNLYTDATHTYSPTIYVRRVLRTHHSEQLYWLLRANRCDDVFYAHEGPQPEGAVGLPDDLLREERARKARLARLAMDQEDHAVALARARALAELQAQIARAQADLEALTRKGRHHEELAAIRERCALEQDLAGEAARARQEERSAEAAHQKMLTQEMLKRTRAVSELELENEGKKAAALFDWEEKMGIQRVENARALHAIRVAESRDLVRQGSGRVV</sequence>
<feature type="region of interest" description="Disordered" evidence="5">
    <location>
        <begin position="1"/>
        <end position="39"/>
    </location>
</feature>
<dbReference type="STRING" id="41688.A0A2N3N4J0"/>
<feature type="compositionally biased region" description="Pro residues" evidence="5">
    <location>
        <begin position="1"/>
        <end position="19"/>
    </location>
</feature>
<evidence type="ECO:0000313" key="6">
    <source>
        <dbReference type="EMBL" id="PKS07338.1"/>
    </source>
</evidence>
<feature type="compositionally biased region" description="Low complexity" evidence="5">
    <location>
        <begin position="1572"/>
        <end position="1590"/>
    </location>
</feature>
<keyword evidence="7" id="KW-1185">Reference proteome</keyword>
<feature type="compositionally biased region" description="Low complexity" evidence="5">
    <location>
        <begin position="20"/>
        <end position="34"/>
    </location>
</feature>
<feature type="coiled-coil region" evidence="4">
    <location>
        <begin position="1744"/>
        <end position="1771"/>
    </location>
</feature>
<feature type="repeat" description="ANK" evidence="3">
    <location>
        <begin position="1460"/>
        <end position="1492"/>
    </location>
</feature>
<feature type="region of interest" description="Disordered" evidence="5">
    <location>
        <begin position="52"/>
        <end position="73"/>
    </location>
</feature>
<evidence type="ECO:0000256" key="4">
    <source>
        <dbReference type="SAM" id="Coils"/>
    </source>
</evidence>
<dbReference type="VEuPathDB" id="FungiDB:jhhlp_005940"/>
<dbReference type="SMART" id="SM00248">
    <property type="entry name" value="ANK"/>
    <property type="match status" value="13"/>
</dbReference>
<dbReference type="PROSITE" id="PS50088">
    <property type="entry name" value="ANK_REPEAT"/>
    <property type="match status" value="1"/>
</dbReference>
<dbReference type="InParanoid" id="A0A2N3N4J0"/>
<dbReference type="PANTHER" id="PTHR24123">
    <property type="entry name" value="ANKYRIN REPEAT-CONTAINING"/>
    <property type="match status" value="1"/>
</dbReference>
<dbReference type="InterPro" id="IPR036770">
    <property type="entry name" value="Ankyrin_rpt-contain_sf"/>
</dbReference>
<dbReference type="InterPro" id="IPR051165">
    <property type="entry name" value="Multifunctional_ANK_Repeat"/>
</dbReference>
<evidence type="ECO:0000313" key="7">
    <source>
        <dbReference type="Proteomes" id="UP000233524"/>
    </source>
</evidence>
<proteinExistence type="predicted"/>
<gene>
    <name evidence="6" type="ORF">jhhlp_005940</name>
</gene>
<evidence type="ECO:0000256" key="5">
    <source>
        <dbReference type="SAM" id="MobiDB-lite"/>
    </source>
</evidence>
<feature type="compositionally biased region" description="Low complexity" evidence="5">
    <location>
        <begin position="99"/>
        <end position="110"/>
    </location>
</feature>